<evidence type="ECO:0000313" key="13">
    <source>
        <dbReference type="EMBL" id="RVD88150.1"/>
    </source>
</evidence>
<feature type="region of interest" description="Disordered" evidence="10">
    <location>
        <begin position="422"/>
        <end position="463"/>
    </location>
</feature>
<feature type="domain" description="Peptidase A1" evidence="12">
    <location>
        <begin position="71"/>
        <end position="403"/>
    </location>
</feature>
<dbReference type="GO" id="GO:0004190">
    <property type="term" value="F:aspartic-type endopeptidase activity"/>
    <property type="evidence" value="ECO:0007669"/>
    <property type="project" value="UniProtKB-KW"/>
</dbReference>
<evidence type="ECO:0000256" key="9">
    <source>
        <dbReference type="RuleBase" id="RU000454"/>
    </source>
</evidence>
<evidence type="ECO:0000256" key="7">
    <source>
        <dbReference type="ARBA" id="ARBA00068059"/>
    </source>
</evidence>
<dbReference type="EMBL" id="SAEB01000003">
    <property type="protein sequence ID" value="RVD88150.1"/>
    <property type="molecule type" value="Genomic_DNA"/>
</dbReference>
<accession>A0A437ABD9</accession>
<dbReference type="CDD" id="cd05474">
    <property type="entry name" value="SAP_like"/>
    <property type="match status" value="1"/>
</dbReference>
<dbReference type="FunFam" id="2.40.70.10:FF:000011">
    <property type="entry name" value="Aspartic protease"/>
    <property type="match status" value="1"/>
</dbReference>
<dbReference type="STRING" id="97331.A0A437ABD9"/>
<evidence type="ECO:0000256" key="6">
    <source>
        <dbReference type="ARBA" id="ARBA00067536"/>
    </source>
</evidence>
<proteinExistence type="inferred from homology"/>
<feature type="compositionally biased region" description="Polar residues" evidence="10">
    <location>
        <begin position="427"/>
        <end position="463"/>
    </location>
</feature>
<dbReference type="OrthoDB" id="771136at2759"/>
<reference evidence="13 14" key="1">
    <citation type="submission" date="2019-01" db="EMBL/GenBank/DDBJ databases">
        <title>Intercellular communication is required for trap formation in the nematode-trapping fungus Duddingtonia flagrans.</title>
        <authorList>
            <person name="Youssar L."/>
            <person name="Wernet V."/>
            <person name="Hensel N."/>
            <person name="Hildebrandt H.-G."/>
            <person name="Fischer R."/>
        </authorList>
    </citation>
    <scope>NUCLEOTIDE SEQUENCE [LARGE SCALE GENOMIC DNA]</scope>
    <source>
        <strain evidence="13 14">CBS H-5679</strain>
    </source>
</reference>
<evidence type="ECO:0000256" key="11">
    <source>
        <dbReference type="SAM" id="SignalP"/>
    </source>
</evidence>
<dbReference type="InterPro" id="IPR033121">
    <property type="entry name" value="PEPTIDASE_A1"/>
</dbReference>
<keyword evidence="14" id="KW-1185">Reference proteome</keyword>
<dbReference type="InterPro" id="IPR021109">
    <property type="entry name" value="Peptidase_aspartic_dom_sf"/>
</dbReference>
<comment type="similarity">
    <text evidence="1 9">Belongs to the peptidase A1 family.</text>
</comment>
<evidence type="ECO:0000256" key="2">
    <source>
        <dbReference type="ARBA" id="ARBA00022670"/>
    </source>
</evidence>
<dbReference type="PRINTS" id="PR00792">
    <property type="entry name" value="PEPSIN"/>
</dbReference>
<dbReference type="PANTHER" id="PTHR47966">
    <property type="entry name" value="BETA-SITE APP-CLEAVING ENZYME, ISOFORM A-RELATED"/>
    <property type="match status" value="1"/>
</dbReference>
<dbReference type="Gene3D" id="2.40.70.10">
    <property type="entry name" value="Acid Proteases"/>
    <property type="match status" value="2"/>
</dbReference>
<feature type="signal peptide" evidence="11">
    <location>
        <begin position="1"/>
        <end position="18"/>
    </location>
</feature>
<dbReference type="InterPro" id="IPR001461">
    <property type="entry name" value="Aspartic_peptidase_A1"/>
</dbReference>
<evidence type="ECO:0000259" key="12">
    <source>
        <dbReference type="PROSITE" id="PS51767"/>
    </source>
</evidence>
<name>A0A437ABD9_ARTFL</name>
<feature type="active site" evidence="8">
    <location>
        <position position="290"/>
    </location>
</feature>
<protein>
    <recommendedName>
        <fullName evidence="7">Probable aspartic-type endopeptidase OPSB</fullName>
    </recommendedName>
    <alternativeName>
        <fullName evidence="6">Probable aspartic-type endopeptidase opsB</fullName>
    </alternativeName>
</protein>
<evidence type="ECO:0000313" key="14">
    <source>
        <dbReference type="Proteomes" id="UP000283090"/>
    </source>
</evidence>
<evidence type="ECO:0000256" key="3">
    <source>
        <dbReference type="ARBA" id="ARBA00022729"/>
    </source>
</evidence>
<evidence type="ECO:0000256" key="10">
    <source>
        <dbReference type="SAM" id="MobiDB-lite"/>
    </source>
</evidence>
<feature type="chain" id="PRO_5019002560" description="Probable aspartic-type endopeptidase OPSB" evidence="11">
    <location>
        <begin position="19"/>
        <end position="491"/>
    </location>
</feature>
<dbReference type="InterPro" id="IPR033876">
    <property type="entry name" value="SAP-like"/>
</dbReference>
<dbReference type="Pfam" id="PF00026">
    <property type="entry name" value="Asp"/>
    <property type="match status" value="1"/>
</dbReference>
<keyword evidence="4 9" id="KW-0064">Aspartyl protease</keyword>
<gene>
    <name evidence="13" type="ORF">DFL_002345</name>
</gene>
<dbReference type="VEuPathDB" id="FungiDB:DFL_002345"/>
<evidence type="ECO:0000256" key="8">
    <source>
        <dbReference type="PIRSR" id="PIRSR601461-1"/>
    </source>
</evidence>
<dbReference type="AlphaFoldDB" id="A0A437ABD9"/>
<sequence>MRSWLLVLPLLVSSGVSTLLVRDGSSKVIRVPFSKERVAHNQVSKREPADGCQTTEYLRLTPQRFQQDFLFYANVTVGTPPQHIRLHIDTGSSDIWVETADSEICRKEGGNGCDIGGTYDNATSSTAEYVEGDFSIMYVDGQYASGAYGKDTLGIGGVGVKNVQFGIGFEGTSDEGVLGIGFERRQSRVNQGLEPYPGLVTQMVAQELINSRAYSVWLNDLNAAAGEILFGGIDTGKFKGPLVTIPLSRRTDLPSPIDFIITLHGLTVENGDGEPRELMNTSRSVPALLDTGASFTYLPQDVAAQLIELVGAVTVPEYKGPAVNCSKRSLEGSVDFEFAGATIKVDLKDFIIDATDEPNEDNHILCYFGILGMSEGSVLTLGDTFLRSAYVVYDMDNEAISIAQTIFNSTSTNIMEIGSGPDAVPSATRSTTDADSIPVTATTSAGSTNDPAAKSTGSPNVSNSAATTLNNASTKLLTPFLVSIFSLAILL</sequence>
<feature type="active site" evidence="8">
    <location>
        <position position="89"/>
    </location>
</feature>
<comment type="caution">
    <text evidence="13">The sequence shown here is derived from an EMBL/GenBank/DDBJ whole genome shotgun (WGS) entry which is preliminary data.</text>
</comment>
<keyword evidence="3 11" id="KW-0732">Signal</keyword>
<dbReference type="SUPFAM" id="SSF50630">
    <property type="entry name" value="Acid proteases"/>
    <property type="match status" value="1"/>
</dbReference>
<keyword evidence="5 9" id="KW-0378">Hydrolase</keyword>
<dbReference type="GeneID" id="93584656"/>
<dbReference type="InterPro" id="IPR001969">
    <property type="entry name" value="Aspartic_peptidase_AS"/>
</dbReference>
<dbReference type="RefSeq" id="XP_067493694.1">
    <property type="nucleotide sequence ID" value="XM_067631117.1"/>
</dbReference>
<dbReference type="Proteomes" id="UP000283090">
    <property type="component" value="Unassembled WGS sequence"/>
</dbReference>
<dbReference type="PANTHER" id="PTHR47966:SF65">
    <property type="entry name" value="ASPARTIC-TYPE ENDOPEPTIDASE"/>
    <property type="match status" value="1"/>
</dbReference>
<evidence type="ECO:0000256" key="1">
    <source>
        <dbReference type="ARBA" id="ARBA00007447"/>
    </source>
</evidence>
<evidence type="ECO:0000256" key="4">
    <source>
        <dbReference type="ARBA" id="ARBA00022750"/>
    </source>
</evidence>
<keyword evidence="2 9" id="KW-0645">Protease</keyword>
<organism evidence="13 14">
    <name type="scientific">Arthrobotrys flagrans</name>
    <name type="common">Nematode-trapping fungus</name>
    <name type="synonym">Trichothecium flagrans</name>
    <dbReference type="NCBI Taxonomy" id="97331"/>
    <lineage>
        <taxon>Eukaryota</taxon>
        <taxon>Fungi</taxon>
        <taxon>Dikarya</taxon>
        <taxon>Ascomycota</taxon>
        <taxon>Pezizomycotina</taxon>
        <taxon>Orbiliomycetes</taxon>
        <taxon>Orbiliales</taxon>
        <taxon>Orbiliaceae</taxon>
        <taxon>Arthrobotrys</taxon>
    </lineage>
</organism>
<dbReference type="GO" id="GO:0006508">
    <property type="term" value="P:proteolysis"/>
    <property type="evidence" value="ECO:0007669"/>
    <property type="project" value="UniProtKB-KW"/>
</dbReference>
<evidence type="ECO:0000256" key="5">
    <source>
        <dbReference type="ARBA" id="ARBA00022801"/>
    </source>
</evidence>
<dbReference type="PROSITE" id="PS00141">
    <property type="entry name" value="ASP_PROTEASE"/>
    <property type="match status" value="1"/>
</dbReference>
<dbReference type="PROSITE" id="PS51767">
    <property type="entry name" value="PEPTIDASE_A1"/>
    <property type="match status" value="1"/>
</dbReference>